<evidence type="ECO:0000256" key="5">
    <source>
        <dbReference type="ARBA" id="ARBA00022679"/>
    </source>
</evidence>
<dbReference type="CDD" id="cd00130">
    <property type="entry name" value="PAS"/>
    <property type="match status" value="2"/>
</dbReference>
<keyword evidence="4 7" id="KW-0597">Phosphoprotein</keyword>
<evidence type="ECO:0000256" key="1">
    <source>
        <dbReference type="ARBA" id="ARBA00000085"/>
    </source>
</evidence>
<reference evidence="15" key="1">
    <citation type="journal article" date="2021" name="Microb. Physiol.">
        <title>Proteogenomic Insights into the Physiology of Marine, Sulfate-Reducing, Filamentous Desulfonema limicola and Desulfonema magnum.</title>
        <authorList>
            <person name="Schnaars V."/>
            <person name="Wohlbrand L."/>
            <person name="Scheve S."/>
            <person name="Hinrichs C."/>
            <person name="Reinhardt R."/>
            <person name="Rabus R."/>
        </authorList>
    </citation>
    <scope>NUCLEOTIDE SEQUENCE</scope>
    <source>
        <strain evidence="15">4be13</strain>
    </source>
</reference>
<dbReference type="InterPro" id="IPR052162">
    <property type="entry name" value="Sensor_kinase/Photoreceptor"/>
</dbReference>
<feature type="domain" description="HAMP" evidence="14">
    <location>
        <begin position="304"/>
        <end position="357"/>
    </location>
</feature>
<evidence type="ECO:0000256" key="4">
    <source>
        <dbReference type="ARBA" id="ARBA00022553"/>
    </source>
</evidence>
<dbReference type="AlphaFoldDB" id="A0A975GSI4"/>
<dbReference type="InterPro" id="IPR004358">
    <property type="entry name" value="Sig_transdc_His_kin-like_C"/>
</dbReference>
<dbReference type="SMART" id="SM00304">
    <property type="entry name" value="HAMP"/>
    <property type="match status" value="1"/>
</dbReference>
<dbReference type="PROSITE" id="PS50885">
    <property type="entry name" value="HAMP"/>
    <property type="match status" value="1"/>
</dbReference>
<feature type="modified residue" description="4-aspartylphosphate" evidence="7">
    <location>
        <position position="949"/>
    </location>
</feature>
<evidence type="ECO:0000259" key="11">
    <source>
        <dbReference type="PROSITE" id="PS50110"/>
    </source>
</evidence>
<dbReference type="InterPro" id="IPR000014">
    <property type="entry name" value="PAS"/>
</dbReference>
<dbReference type="SUPFAM" id="SSF52172">
    <property type="entry name" value="CheY-like"/>
    <property type="match status" value="1"/>
</dbReference>
<dbReference type="EMBL" id="CP061800">
    <property type="protein sequence ID" value="QTA91947.1"/>
    <property type="molecule type" value="Genomic_DNA"/>
</dbReference>
<dbReference type="GO" id="GO:0000155">
    <property type="term" value="F:phosphorelay sensor kinase activity"/>
    <property type="evidence" value="ECO:0007669"/>
    <property type="project" value="InterPro"/>
</dbReference>
<dbReference type="Proteomes" id="UP000663722">
    <property type="component" value="Chromosome"/>
</dbReference>
<evidence type="ECO:0000259" key="13">
    <source>
        <dbReference type="PROSITE" id="PS50113"/>
    </source>
</evidence>
<dbReference type="Pfam" id="PF02518">
    <property type="entry name" value="HATPase_c"/>
    <property type="match status" value="1"/>
</dbReference>
<comment type="subcellular location">
    <subcellularLocation>
        <location evidence="2">Membrane</location>
    </subcellularLocation>
</comment>
<dbReference type="InterPro" id="IPR001610">
    <property type="entry name" value="PAC"/>
</dbReference>
<dbReference type="InterPro" id="IPR013655">
    <property type="entry name" value="PAS_fold_3"/>
</dbReference>
<dbReference type="InterPro" id="IPR036890">
    <property type="entry name" value="HATPase_C_sf"/>
</dbReference>
<keyword evidence="9" id="KW-0472">Membrane</keyword>
<evidence type="ECO:0000256" key="6">
    <source>
        <dbReference type="ARBA" id="ARBA00022777"/>
    </source>
</evidence>
<comment type="catalytic activity">
    <reaction evidence="1">
        <text>ATP + protein L-histidine = ADP + protein N-phospho-L-histidine.</text>
        <dbReference type="EC" id="2.7.13.3"/>
    </reaction>
</comment>
<dbReference type="InterPro" id="IPR003661">
    <property type="entry name" value="HisK_dim/P_dom"/>
</dbReference>
<dbReference type="InterPro" id="IPR007892">
    <property type="entry name" value="CHASE4"/>
</dbReference>
<gene>
    <name evidence="15" type="ORF">dnm_080200</name>
</gene>
<feature type="transmembrane region" description="Helical" evidence="9">
    <location>
        <begin position="279"/>
        <end position="302"/>
    </location>
</feature>
<dbReference type="EC" id="2.7.13.3" evidence="3"/>
<dbReference type="SMART" id="SM00086">
    <property type="entry name" value="PAC"/>
    <property type="match status" value="2"/>
</dbReference>
<dbReference type="GO" id="GO:0016020">
    <property type="term" value="C:membrane"/>
    <property type="evidence" value="ECO:0007669"/>
    <property type="project" value="UniProtKB-SubCell"/>
</dbReference>
<dbReference type="InterPro" id="IPR003660">
    <property type="entry name" value="HAMP_dom"/>
</dbReference>
<dbReference type="PANTHER" id="PTHR43304">
    <property type="entry name" value="PHYTOCHROME-LIKE PROTEIN CPH1"/>
    <property type="match status" value="1"/>
</dbReference>
<dbReference type="SMART" id="SM00448">
    <property type="entry name" value="REC"/>
    <property type="match status" value="1"/>
</dbReference>
<feature type="domain" description="Response regulatory" evidence="11">
    <location>
        <begin position="898"/>
        <end position="1014"/>
    </location>
</feature>
<evidence type="ECO:0000256" key="7">
    <source>
        <dbReference type="PROSITE-ProRule" id="PRU00169"/>
    </source>
</evidence>
<feature type="domain" description="PAC" evidence="13">
    <location>
        <begin position="587"/>
        <end position="641"/>
    </location>
</feature>
<sequence length="1018" mass="115073">MSLKSKFILILMLFFVLYGIMNVLLDHFIILPNFQEIERDEAQKHSERAVRAVKKEIHHLDSLCHDWSAWDKIHTFAETPSRDYAEDNLPLTLFTDNEVNLICICNKEGKVLWGEAYDSEKETIIQLTDFPKDFFPENHPLFSLCPAEKKSPAERSVSGLLMTQKGIMMVASRPLLTRNNEGPVPGTLITGRFLNDNIVKMLVEQVRADFRIFPIQAGSMSETVRDVPKLITEESPYLIRNEDDAHLLVYTTFPDIRGETGFLVQSRIHKSISEKGLGAVHYALILETGMLFALIILLIFLIHQIILRPIKHLTNNILSVGETGDLSARVSISSRDEIGTLATGFDRIVTKLEEQTDQLANVNKALKKDIIEREQTEEALRESEERYRSFVQNFQGIAFRRDMNFAPQFLHGAVEEITGYTEDDFLSGTPEWDEVVHPEDQPELADVTEKLFSIPNYSNRKEYRIIRKDGQVRWVHQFISTVCDDSGKPACIQGSLYDITDQLRTEKALHESENYCRLLLYSMHDEIIVVDRNHKITDVNKDFLVTAGRRRDEVLGRYCFNIYPGFHELFERRGPNRKLRDVFNTGNSYSCRHKDIAHNGSDVWTELLMSPLADENGDMTHVIIAMRNVTREVHLENHMRLTQKMEAIGTLAGGIAYNFNTILMSIMVNIEFALKKTQGNIPACESLELSMKAACRAKDLVEQVLTFSCEAEKEMIPLEVSPILKESLEMLGSSLPATIKIRQEIEITSDTIFADPDQIHQIIFNLCTNAAYAMRKNGGTLFVSLTEEVFDSDTNPGLGSTIKPGSYLMLKVEDTGEGIRPEIMDRIFDPFFTSKAPGQGTGMGLAVVHGILSDIGGIIEVKSEPGKGTVFDVFLPKIESEKISASEYIYTPRTGTGTLLLVDDEISLAESLENALKNFGYDVRSETRSSEALHLFRQTPERFDLVVTDQTMAEMTGLELAKEILSVRPDIPIILCSDSDEFVNREQALSIGIKHVVLKPVTASDLVKIIYDILNKRS</sequence>
<dbReference type="Pfam" id="PF00672">
    <property type="entry name" value="HAMP"/>
    <property type="match status" value="1"/>
</dbReference>
<feature type="coiled-coil region" evidence="8">
    <location>
        <begin position="349"/>
        <end position="393"/>
    </location>
</feature>
<dbReference type="Pfam" id="PF08447">
    <property type="entry name" value="PAS_3"/>
    <property type="match status" value="1"/>
</dbReference>
<dbReference type="SUPFAM" id="SSF158472">
    <property type="entry name" value="HAMP domain-like"/>
    <property type="match status" value="1"/>
</dbReference>
<dbReference type="Gene3D" id="6.10.340.10">
    <property type="match status" value="1"/>
</dbReference>
<dbReference type="Pfam" id="PF05228">
    <property type="entry name" value="CHASE4"/>
    <property type="match status" value="1"/>
</dbReference>
<dbReference type="InterPro" id="IPR011006">
    <property type="entry name" value="CheY-like_superfamily"/>
</dbReference>
<dbReference type="Pfam" id="PF13426">
    <property type="entry name" value="PAS_9"/>
    <property type="match status" value="1"/>
</dbReference>
<name>A0A975GSI4_9BACT</name>
<dbReference type="RefSeq" id="WP_207679514.1">
    <property type="nucleotide sequence ID" value="NZ_CP061800.1"/>
</dbReference>
<evidence type="ECO:0000313" key="16">
    <source>
        <dbReference type="Proteomes" id="UP000663722"/>
    </source>
</evidence>
<dbReference type="CDD" id="cd00156">
    <property type="entry name" value="REC"/>
    <property type="match status" value="1"/>
</dbReference>
<evidence type="ECO:0000256" key="8">
    <source>
        <dbReference type="SAM" id="Coils"/>
    </source>
</evidence>
<dbReference type="Gene3D" id="3.40.50.2300">
    <property type="match status" value="1"/>
</dbReference>
<proteinExistence type="predicted"/>
<dbReference type="InterPro" id="IPR003594">
    <property type="entry name" value="HATPase_dom"/>
</dbReference>
<dbReference type="PROSITE" id="PS50112">
    <property type="entry name" value="PAS"/>
    <property type="match status" value="2"/>
</dbReference>
<keyword evidence="16" id="KW-1185">Reference proteome</keyword>
<dbReference type="NCBIfam" id="TIGR00229">
    <property type="entry name" value="sensory_box"/>
    <property type="match status" value="2"/>
</dbReference>
<dbReference type="Gene3D" id="3.30.450.20">
    <property type="entry name" value="PAS domain"/>
    <property type="match status" value="2"/>
</dbReference>
<dbReference type="SMART" id="SM00387">
    <property type="entry name" value="HATPase_c"/>
    <property type="match status" value="1"/>
</dbReference>
<evidence type="ECO:0000256" key="3">
    <source>
        <dbReference type="ARBA" id="ARBA00012438"/>
    </source>
</evidence>
<feature type="domain" description="PAS" evidence="12">
    <location>
        <begin position="383"/>
        <end position="455"/>
    </location>
</feature>
<dbReference type="SUPFAM" id="SSF55785">
    <property type="entry name" value="PYP-like sensor domain (PAS domain)"/>
    <property type="match status" value="2"/>
</dbReference>
<evidence type="ECO:0000259" key="12">
    <source>
        <dbReference type="PROSITE" id="PS50112"/>
    </source>
</evidence>
<dbReference type="SMART" id="SM00091">
    <property type="entry name" value="PAS"/>
    <property type="match status" value="2"/>
</dbReference>
<evidence type="ECO:0000259" key="14">
    <source>
        <dbReference type="PROSITE" id="PS50885"/>
    </source>
</evidence>
<keyword evidence="9" id="KW-1133">Transmembrane helix</keyword>
<feature type="transmembrane region" description="Helical" evidence="9">
    <location>
        <begin position="647"/>
        <end position="668"/>
    </location>
</feature>
<evidence type="ECO:0000256" key="2">
    <source>
        <dbReference type="ARBA" id="ARBA00004370"/>
    </source>
</evidence>
<dbReference type="Gene3D" id="3.30.565.10">
    <property type="entry name" value="Histidine kinase-like ATPase, C-terminal domain"/>
    <property type="match status" value="1"/>
</dbReference>
<dbReference type="InterPro" id="IPR005467">
    <property type="entry name" value="His_kinase_dom"/>
</dbReference>
<keyword evidence="9" id="KW-0812">Transmembrane</keyword>
<feature type="domain" description="Histidine kinase" evidence="10">
    <location>
        <begin position="654"/>
        <end position="879"/>
    </location>
</feature>
<dbReference type="PROSITE" id="PS50110">
    <property type="entry name" value="RESPONSE_REGULATORY"/>
    <property type="match status" value="1"/>
</dbReference>
<dbReference type="PROSITE" id="PS50113">
    <property type="entry name" value="PAC"/>
    <property type="match status" value="2"/>
</dbReference>
<dbReference type="SUPFAM" id="SSF55874">
    <property type="entry name" value="ATPase domain of HSP90 chaperone/DNA topoisomerase II/histidine kinase"/>
    <property type="match status" value="1"/>
</dbReference>
<keyword evidence="5" id="KW-0808">Transferase</keyword>
<keyword evidence="8" id="KW-0175">Coiled coil</keyword>
<dbReference type="Pfam" id="PF00072">
    <property type="entry name" value="Response_reg"/>
    <property type="match status" value="1"/>
</dbReference>
<dbReference type="InterPro" id="IPR000700">
    <property type="entry name" value="PAS-assoc_C"/>
</dbReference>
<evidence type="ECO:0000256" key="9">
    <source>
        <dbReference type="SAM" id="Phobius"/>
    </source>
</evidence>
<dbReference type="InterPro" id="IPR001789">
    <property type="entry name" value="Sig_transdc_resp-reg_receiver"/>
</dbReference>
<feature type="domain" description="PAS" evidence="12">
    <location>
        <begin position="512"/>
        <end position="557"/>
    </location>
</feature>
<keyword evidence="6" id="KW-0418">Kinase</keyword>
<dbReference type="Gene3D" id="1.10.287.130">
    <property type="match status" value="1"/>
</dbReference>
<dbReference type="CDD" id="cd06225">
    <property type="entry name" value="HAMP"/>
    <property type="match status" value="1"/>
</dbReference>
<feature type="transmembrane region" description="Helical" evidence="9">
    <location>
        <begin position="7"/>
        <end position="25"/>
    </location>
</feature>
<dbReference type="PROSITE" id="PS50109">
    <property type="entry name" value="HIS_KIN"/>
    <property type="match status" value="1"/>
</dbReference>
<dbReference type="CDD" id="cd00082">
    <property type="entry name" value="HisKA"/>
    <property type="match status" value="1"/>
</dbReference>
<dbReference type="PRINTS" id="PR00344">
    <property type="entry name" value="BCTRLSENSOR"/>
</dbReference>
<accession>A0A975GSI4</accession>
<evidence type="ECO:0000259" key="10">
    <source>
        <dbReference type="PROSITE" id="PS50109"/>
    </source>
</evidence>
<evidence type="ECO:0000313" key="15">
    <source>
        <dbReference type="EMBL" id="QTA91947.1"/>
    </source>
</evidence>
<dbReference type="PANTHER" id="PTHR43304:SF1">
    <property type="entry name" value="PAC DOMAIN-CONTAINING PROTEIN"/>
    <property type="match status" value="1"/>
</dbReference>
<organism evidence="15 16">
    <name type="scientific">Desulfonema magnum</name>
    <dbReference type="NCBI Taxonomy" id="45655"/>
    <lineage>
        <taxon>Bacteria</taxon>
        <taxon>Pseudomonadati</taxon>
        <taxon>Thermodesulfobacteriota</taxon>
        <taxon>Desulfobacteria</taxon>
        <taxon>Desulfobacterales</taxon>
        <taxon>Desulfococcaceae</taxon>
        <taxon>Desulfonema</taxon>
    </lineage>
</organism>
<dbReference type="InterPro" id="IPR035965">
    <property type="entry name" value="PAS-like_dom_sf"/>
</dbReference>
<protein>
    <recommendedName>
        <fullName evidence="3">histidine kinase</fullName>
        <ecNumber evidence="3">2.7.13.3</ecNumber>
    </recommendedName>
</protein>
<feature type="domain" description="PAC" evidence="13">
    <location>
        <begin position="459"/>
        <end position="511"/>
    </location>
</feature>
<dbReference type="KEGG" id="dmm:dnm_080200"/>